<dbReference type="EMBL" id="QJKJ01001116">
    <property type="protein sequence ID" value="RDY09152.1"/>
    <property type="molecule type" value="Genomic_DNA"/>
</dbReference>
<evidence type="ECO:0000313" key="1">
    <source>
        <dbReference type="EMBL" id="RDY09152.1"/>
    </source>
</evidence>
<feature type="non-terminal residue" evidence="1">
    <location>
        <position position="1"/>
    </location>
</feature>
<dbReference type="OrthoDB" id="1637540at2759"/>
<proteinExistence type="predicted"/>
<gene>
    <name evidence="1" type="ORF">CR513_06523</name>
</gene>
<comment type="caution">
    <text evidence="1">The sequence shown here is derived from an EMBL/GenBank/DDBJ whole genome shotgun (WGS) entry which is preliminary data.</text>
</comment>
<dbReference type="Proteomes" id="UP000257109">
    <property type="component" value="Unassembled WGS sequence"/>
</dbReference>
<accession>A0A371I288</accession>
<protein>
    <submittedName>
        <fullName evidence="1">Uncharacterized protein</fullName>
    </submittedName>
</protein>
<reference evidence="1" key="1">
    <citation type="submission" date="2018-05" db="EMBL/GenBank/DDBJ databases">
        <title>Draft genome of Mucuna pruriens seed.</title>
        <authorList>
            <person name="Nnadi N.E."/>
            <person name="Vos R."/>
            <person name="Hasami M.H."/>
            <person name="Devisetty U.K."/>
            <person name="Aguiy J.C."/>
        </authorList>
    </citation>
    <scope>NUCLEOTIDE SEQUENCE [LARGE SCALE GENOMIC DNA]</scope>
    <source>
        <strain evidence="1">JCA_2017</strain>
    </source>
</reference>
<keyword evidence="2" id="KW-1185">Reference proteome</keyword>
<name>A0A371I288_MUCPR</name>
<evidence type="ECO:0000313" key="2">
    <source>
        <dbReference type="Proteomes" id="UP000257109"/>
    </source>
</evidence>
<sequence>MALCHKQLYQKRIKNAFDKKARLRVFKEGDLVLKKILPNSRDRRGKWSPHYEGLYVVKHTFSRGALILTNADGRDLKYHVNADSVKLTKEKPEVLIPDLYGGGVRRVRHKEKRY</sequence>
<organism evidence="1 2">
    <name type="scientific">Mucuna pruriens</name>
    <name type="common">Velvet bean</name>
    <name type="synonym">Dolichos pruriens</name>
    <dbReference type="NCBI Taxonomy" id="157652"/>
    <lineage>
        <taxon>Eukaryota</taxon>
        <taxon>Viridiplantae</taxon>
        <taxon>Streptophyta</taxon>
        <taxon>Embryophyta</taxon>
        <taxon>Tracheophyta</taxon>
        <taxon>Spermatophyta</taxon>
        <taxon>Magnoliopsida</taxon>
        <taxon>eudicotyledons</taxon>
        <taxon>Gunneridae</taxon>
        <taxon>Pentapetalae</taxon>
        <taxon>rosids</taxon>
        <taxon>fabids</taxon>
        <taxon>Fabales</taxon>
        <taxon>Fabaceae</taxon>
        <taxon>Papilionoideae</taxon>
        <taxon>50 kb inversion clade</taxon>
        <taxon>NPAAA clade</taxon>
        <taxon>indigoferoid/millettioid clade</taxon>
        <taxon>Phaseoleae</taxon>
        <taxon>Mucuna</taxon>
    </lineage>
</organism>
<dbReference type="AlphaFoldDB" id="A0A371I288"/>